<dbReference type="PANTHER" id="PTHR22847">
    <property type="entry name" value="WD40 REPEAT PROTEIN"/>
    <property type="match status" value="1"/>
</dbReference>
<protein>
    <submittedName>
        <fullName evidence="5">Uncharacterized protein</fullName>
    </submittedName>
</protein>
<dbReference type="EMBL" id="CAJNJQ010001864">
    <property type="protein sequence ID" value="CAE7152989.1"/>
    <property type="molecule type" value="Genomic_DNA"/>
</dbReference>
<evidence type="ECO:0000256" key="2">
    <source>
        <dbReference type="ARBA" id="ARBA00022737"/>
    </source>
</evidence>
<keyword evidence="4" id="KW-0732">Signal</keyword>
<dbReference type="Proteomes" id="UP000663827">
    <property type="component" value="Unassembled WGS sequence"/>
</dbReference>
<evidence type="ECO:0000256" key="1">
    <source>
        <dbReference type="ARBA" id="ARBA00022574"/>
    </source>
</evidence>
<gene>
    <name evidence="5" type="ORF">RDB_LOCUS90512</name>
</gene>
<dbReference type="SMART" id="SM00320">
    <property type="entry name" value="WD40"/>
    <property type="match status" value="2"/>
</dbReference>
<dbReference type="AlphaFoldDB" id="A0A8H3E2R8"/>
<dbReference type="Pfam" id="PF00400">
    <property type="entry name" value="WD40"/>
    <property type="match status" value="1"/>
</dbReference>
<dbReference type="InterPro" id="IPR011047">
    <property type="entry name" value="Quinoprotein_ADH-like_sf"/>
</dbReference>
<organism evidence="5 6">
    <name type="scientific">Rhizoctonia solani</name>
    <dbReference type="NCBI Taxonomy" id="456999"/>
    <lineage>
        <taxon>Eukaryota</taxon>
        <taxon>Fungi</taxon>
        <taxon>Dikarya</taxon>
        <taxon>Basidiomycota</taxon>
        <taxon>Agaricomycotina</taxon>
        <taxon>Agaricomycetes</taxon>
        <taxon>Cantharellales</taxon>
        <taxon>Ceratobasidiaceae</taxon>
        <taxon>Rhizoctonia</taxon>
    </lineage>
</organism>
<evidence type="ECO:0000313" key="5">
    <source>
        <dbReference type="EMBL" id="CAE7152989.1"/>
    </source>
</evidence>
<dbReference type="InterPro" id="IPR001680">
    <property type="entry name" value="WD40_rpt"/>
</dbReference>
<dbReference type="GO" id="GO:1990234">
    <property type="term" value="C:transferase complex"/>
    <property type="evidence" value="ECO:0007669"/>
    <property type="project" value="UniProtKB-ARBA"/>
</dbReference>
<proteinExistence type="predicted"/>
<feature type="repeat" description="WD" evidence="3">
    <location>
        <begin position="228"/>
        <end position="263"/>
    </location>
</feature>
<keyword evidence="2" id="KW-0677">Repeat</keyword>
<dbReference type="SUPFAM" id="SSF50998">
    <property type="entry name" value="Quinoprotein alcohol dehydrogenase-like"/>
    <property type="match status" value="1"/>
</dbReference>
<evidence type="ECO:0000256" key="4">
    <source>
        <dbReference type="SAM" id="SignalP"/>
    </source>
</evidence>
<name>A0A8H3E2R8_9AGAM</name>
<feature type="chain" id="PRO_5034508459" evidence="4">
    <location>
        <begin position="18"/>
        <end position="341"/>
    </location>
</feature>
<reference evidence="5" key="1">
    <citation type="submission" date="2021-01" db="EMBL/GenBank/DDBJ databases">
        <authorList>
            <person name="Kaushik A."/>
        </authorList>
    </citation>
    <scope>NUCLEOTIDE SEQUENCE</scope>
    <source>
        <strain evidence="5">AG5</strain>
    </source>
</reference>
<dbReference type="InterPro" id="IPR015943">
    <property type="entry name" value="WD40/YVTN_repeat-like_dom_sf"/>
</dbReference>
<dbReference type="Gene3D" id="2.130.10.10">
    <property type="entry name" value="YVTN repeat-like/Quinoprotein amine dehydrogenase"/>
    <property type="match status" value="2"/>
</dbReference>
<dbReference type="PANTHER" id="PTHR22847:SF637">
    <property type="entry name" value="WD REPEAT DOMAIN 5B"/>
    <property type="match status" value="1"/>
</dbReference>
<keyword evidence="1 3" id="KW-0853">WD repeat</keyword>
<comment type="caution">
    <text evidence="5">The sequence shown here is derived from an EMBL/GenBank/DDBJ whole genome shotgun (WGS) entry which is preliminary data.</text>
</comment>
<accession>A0A8H3E2R8</accession>
<evidence type="ECO:0000256" key="3">
    <source>
        <dbReference type="PROSITE-ProRule" id="PRU00221"/>
    </source>
</evidence>
<dbReference type="PROSITE" id="PS50082">
    <property type="entry name" value="WD_REPEATS_2"/>
    <property type="match status" value="1"/>
</dbReference>
<dbReference type="PROSITE" id="PS50294">
    <property type="entry name" value="WD_REPEATS_REGION"/>
    <property type="match status" value="1"/>
</dbReference>
<evidence type="ECO:0000313" key="6">
    <source>
        <dbReference type="Proteomes" id="UP000663827"/>
    </source>
</evidence>
<feature type="signal peptide" evidence="4">
    <location>
        <begin position="1"/>
        <end position="17"/>
    </location>
</feature>
<sequence length="341" mass="38796">MAITSSLVLIMELYAYGMPLLDAQTGNVRVEPSFFRGDKRGVAFSPDESCIAIIEDIKQPLGYESDPEVNCTLQIIVVNTGETLWSTHLPIRHETDVVSPTFSPDGLRLVVLSYLRYPEFGRDIDDDRLYVYDARSGELLNDRLYGKFRWSKIMPDGTGIIYYNFKSQIIVQDINTGKKELRPLQGDTSRAWLDEFSLDCTRIASATINDRTLYIYDTLTGQRVLRLPDWHTSYIRSMKFSPDGTQMVSGSEDETIRVTDIQTIPAYLPGTSPEDFGEWSIRENGWAVNESCKLLVWVPPDLRASLMHPRTKLLISVRGYLRLNFGSVYIGESWANCYRGV</sequence>